<protein>
    <recommendedName>
        <fullName evidence="2">Glycine zipper 2TM domain-containing protein</fullName>
    </recommendedName>
</protein>
<comment type="caution">
    <text evidence="3">The sequence shown here is derived from an EMBL/GenBank/DDBJ whole genome shotgun (WGS) entry which is preliminary data.</text>
</comment>
<gene>
    <name evidence="3" type="ORF">BDV95DRAFT_372266</name>
</gene>
<feature type="compositionally biased region" description="Low complexity" evidence="1">
    <location>
        <begin position="99"/>
        <end position="109"/>
    </location>
</feature>
<feature type="compositionally biased region" description="Pro residues" evidence="1">
    <location>
        <begin position="293"/>
        <end position="304"/>
    </location>
</feature>
<dbReference type="InterPro" id="IPR008816">
    <property type="entry name" value="Gly_zipper_2TM_dom"/>
</dbReference>
<feature type="compositionally biased region" description="Acidic residues" evidence="1">
    <location>
        <begin position="72"/>
        <end position="83"/>
    </location>
</feature>
<evidence type="ECO:0000256" key="1">
    <source>
        <dbReference type="SAM" id="MobiDB-lite"/>
    </source>
</evidence>
<keyword evidence="4" id="KW-1185">Reference proteome</keyword>
<dbReference type="EMBL" id="JAADJZ010000008">
    <property type="protein sequence ID" value="KAF2873112.1"/>
    <property type="molecule type" value="Genomic_DNA"/>
</dbReference>
<dbReference type="Proteomes" id="UP000481861">
    <property type="component" value="Unassembled WGS sequence"/>
</dbReference>
<reference evidence="3 4" key="1">
    <citation type="submission" date="2020-01" db="EMBL/GenBank/DDBJ databases">
        <authorList>
            <consortium name="DOE Joint Genome Institute"/>
            <person name="Haridas S."/>
            <person name="Albert R."/>
            <person name="Binder M."/>
            <person name="Bloem J."/>
            <person name="Labutti K."/>
            <person name="Salamov A."/>
            <person name="Andreopoulos B."/>
            <person name="Baker S.E."/>
            <person name="Barry K."/>
            <person name="Bills G."/>
            <person name="Bluhm B.H."/>
            <person name="Cannon C."/>
            <person name="Castanera R."/>
            <person name="Culley D.E."/>
            <person name="Daum C."/>
            <person name="Ezra D."/>
            <person name="Gonzalez J.B."/>
            <person name="Henrissat B."/>
            <person name="Kuo A."/>
            <person name="Liang C."/>
            <person name="Lipzen A."/>
            <person name="Lutzoni F."/>
            <person name="Magnuson J."/>
            <person name="Mondo S."/>
            <person name="Nolan M."/>
            <person name="Ohm R."/>
            <person name="Pangilinan J."/>
            <person name="Park H.-J.H."/>
            <person name="Ramirez L."/>
            <person name="Alfaro M."/>
            <person name="Sun H."/>
            <person name="Tritt A."/>
            <person name="Yoshinaga Y."/>
            <person name="Zwiers L.-H.L."/>
            <person name="Turgeon B.G."/>
            <person name="Goodwin S.B."/>
            <person name="Spatafora J.W."/>
            <person name="Crous P.W."/>
            <person name="Grigoriev I.V."/>
        </authorList>
    </citation>
    <scope>NUCLEOTIDE SEQUENCE [LARGE SCALE GENOMIC DNA]</scope>
    <source>
        <strain evidence="3 4">CBS 611.86</strain>
    </source>
</reference>
<evidence type="ECO:0000313" key="3">
    <source>
        <dbReference type="EMBL" id="KAF2873112.1"/>
    </source>
</evidence>
<evidence type="ECO:0000313" key="4">
    <source>
        <dbReference type="Proteomes" id="UP000481861"/>
    </source>
</evidence>
<feature type="region of interest" description="Disordered" evidence="1">
    <location>
        <begin position="19"/>
        <end position="240"/>
    </location>
</feature>
<dbReference type="Pfam" id="PF05433">
    <property type="entry name" value="Rick_17kDa_Anti"/>
    <property type="match status" value="1"/>
</dbReference>
<name>A0A7C8IBQ8_9PLEO</name>
<evidence type="ECO:0000259" key="2">
    <source>
        <dbReference type="Pfam" id="PF05433"/>
    </source>
</evidence>
<feature type="compositionally biased region" description="Basic and acidic residues" evidence="1">
    <location>
        <begin position="115"/>
        <end position="135"/>
    </location>
</feature>
<dbReference type="GO" id="GO:0019867">
    <property type="term" value="C:outer membrane"/>
    <property type="evidence" value="ECO:0007669"/>
    <property type="project" value="InterPro"/>
</dbReference>
<proteinExistence type="predicted"/>
<dbReference type="OrthoDB" id="3800349at2759"/>
<accession>A0A7C8IBQ8</accession>
<feature type="region of interest" description="Disordered" evidence="1">
    <location>
        <begin position="260"/>
        <end position="406"/>
    </location>
</feature>
<feature type="domain" description="Glycine zipper 2TM" evidence="2">
    <location>
        <begin position="420"/>
        <end position="455"/>
    </location>
</feature>
<organism evidence="3 4">
    <name type="scientific">Massariosphaeria phaeospora</name>
    <dbReference type="NCBI Taxonomy" id="100035"/>
    <lineage>
        <taxon>Eukaryota</taxon>
        <taxon>Fungi</taxon>
        <taxon>Dikarya</taxon>
        <taxon>Ascomycota</taxon>
        <taxon>Pezizomycotina</taxon>
        <taxon>Dothideomycetes</taxon>
        <taxon>Pleosporomycetidae</taxon>
        <taxon>Pleosporales</taxon>
        <taxon>Pleosporales incertae sedis</taxon>
        <taxon>Massariosphaeria</taxon>
    </lineage>
</organism>
<sequence length="461" mass="50590">MSVLAFKALSYGVDKIPDKVWHSVPGGVFKPSDSKNAKSSKQSRDSHHRSEQRHSERSARRSRRDRSLPSDYSDDTDYDDTDYDREYRRKERRGRAKSLGRSLSRSASRGGHRHRDSDMDGRYDEYGQEPARRGPEFPPPPNAEYRPYNPQDYAPPVAGSAAQVADGDHDAYDSRASSAKPEYGYAPQVNDVFRSRSATIPPGPPHTRKRPWPPILMNRSLSNQSTLPMPPRSPSLGALARGSPLQTVFTPSYEPPLAALIHRSATNPPQPLGSPPYTSSSAAKYTPAGGYSAPPPNASIPPPNAGYAPYNPAEYTPPSPVNRSLGNNYPTPPPFYRQESRSQPSLAQYPRPDDQAQLAFAAPPDRHGRPKSSHRRRNGDGKHHRARSAGHHGRSRSRVTDQLRDRFDNLDMREKDLAASVGGALAGGLVGNAMGKGTLSTLAGAAIGAFGGKEMEKRYEK</sequence>
<dbReference type="AlphaFoldDB" id="A0A7C8IBQ8"/>
<feature type="compositionally biased region" description="Basic and acidic residues" evidence="1">
    <location>
        <begin position="32"/>
        <end position="59"/>
    </location>
</feature>
<feature type="compositionally biased region" description="Basic residues" evidence="1">
    <location>
        <begin position="368"/>
        <end position="397"/>
    </location>
</feature>